<gene>
    <name evidence="3" type="ORF">SAMN05216352_105214</name>
</gene>
<evidence type="ECO:0000259" key="1">
    <source>
        <dbReference type="Pfam" id="PF01471"/>
    </source>
</evidence>
<evidence type="ECO:0000259" key="2">
    <source>
        <dbReference type="Pfam" id="PF07486"/>
    </source>
</evidence>
<dbReference type="InterPro" id="IPR036365">
    <property type="entry name" value="PGBD-like_sf"/>
</dbReference>
<proteinExistence type="predicted"/>
<dbReference type="InterPro" id="IPR011105">
    <property type="entry name" value="Cell_wall_hydrolase_SleB"/>
</dbReference>
<keyword evidence="4" id="KW-1185">Reference proteome</keyword>
<dbReference type="Gene3D" id="1.10.101.10">
    <property type="entry name" value="PGBD-like superfamily/PGBD"/>
    <property type="match status" value="1"/>
</dbReference>
<protein>
    <submittedName>
        <fullName evidence="3">N-acetylmuramoyl-L-alanine amidase</fullName>
    </submittedName>
</protein>
<accession>A0A1G8IIT0</accession>
<dbReference type="EMBL" id="FNDU01000005">
    <property type="protein sequence ID" value="SDI18805.1"/>
    <property type="molecule type" value="Genomic_DNA"/>
</dbReference>
<dbReference type="Gene3D" id="1.10.10.2520">
    <property type="entry name" value="Cell wall hydrolase SleB, domain 1"/>
    <property type="match status" value="1"/>
</dbReference>
<dbReference type="GO" id="GO:0016787">
    <property type="term" value="F:hydrolase activity"/>
    <property type="evidence" value="ECO:0007669"/>
    <property type="project" value="InterPro"/>
</dbReference>
<dbReference type="InterPro" id="IPR042047">
    <property type="entry name" value="SleB_dom1"/>
</dbReference>
<feature type="domain" description="Peptidoglycan binding-like" evidence="1">
    <location>
        <begin position="38"/>
        <end position="93"/>
    </location>
</feature>
<reference evidence="3 4" key="1">
    <citation type="submission" date="2016-10" db="EMBL/GenBank/DDBJ databases">
        <authorList>
            <person name="de Groot N.N."/>
        </authorList>
    </citation>
    <scope>NUCLEOTIDE SEQUENCE [LARGE SCALE GENOMIC DNA]</scope>
    <source>
        <strain evidence="4">P4B,CCM 7963,CECT 7998,DSM 25260,IBRC-M 10614,KCTC 13821</strain>
    </source>
</reference>
<evidence type="ECO:0000313" key="4">
    <source>
        <dbReference type="Proteomes" id="UP000199017"/>
    </source>
</evidence>
<dbReference type="OrthoDB" id="9785345at2"/>
<dbReference type="Proteomes" id="UP000199017">
    <property type="component" value="Unassembled WGS sequence"/>
</dbReference>
<name>A0A1G8IIT0_9BACI</name>
<dbReference type="InterPro" id="IPR002477">
    <property type="entry name" value="Peptidoglycan-bd-like"/>
</dbReference>
<dbReference type="AlphaFoldDB" id="A0A1G8IIT0"/>
<dbReference type="STRING" id="930129.SAMN05216352_105214"/>
<organism evidence="3 4">
    <name type="scientific">Alteribacillus bidgolensis</name>
    <dbReference type="NCBI Taxonomy" id="930129"/>
    <lineage>
        <taxon>Bacteria</taxon>
        <taxon>Bacillati</taxon>
        <taxon>Bacillota</taxon>
        <taxon>Bacilli</taxon>
        <taxon>Bacillales</taxon>
        <taxon>Bacillaceae</taxon>
        <taxon>Alteribacillus</taxon>
    </lineage>
</organism>
<evidence type="ECO:0000313" key="3">
    <source>
        <dbReference type="EMBL" id="SDI18805.1"/>
    </source>
</evidence>
<sequence>MEKAIWKQVVIWMMAGMFFSVVIENAEAYQGALKKEDRGASVKELQEVLINMGYLHSNATGYYGPLTDEAVQQFQNDFGLGVDGISGANTLRKVEDVKRIAQTVHGEARGESFEGQVAVAAVIRNRLNSPQFPETVEEVITERNAFTAVQDGQYYLEPNTAAYQAVREAWRGRDPSQGSHYYYNPVIATSDWILTRTTKLQIGKHVFAN</sequence>
<dbReference type="Pfam" id="PF01471">
    <property type="entry name" value="PG_binding_1"/>
    <property type="match status" value="1"/>
</dbReference>
<dbReference type="SUPFAM" id="SSF47090">
    <property type="entry name" value="PGBD-like"/>
    <property type="match status" value="1"/>
</dbReference>
<dbReference type="InterPro" id="IPR036366">
    <property type="entry name" value="PGBDSf"/>
</dbReference>
<dbReference type="RefSeq" id="WP_091584590.1">
    <property type="nucleotide sequence ID" value="NZ_FNDU01000005.1"/>
</dbReference>
<dbReference type="Pfam" id="PF07486">
    <property type="entry name" value="Hydrolase_2"/>
    <property type="match status" value="1"/>
</dbReference>
<dbReference type="Gene3D" id="6.20.240.60">
    <property type="match status" value="1"/>
</dbReference>
<feature type="domain" description="Cell wall hydrolase SleB" evidence="2">
    <location>
        <begin position="110"/>
        <end position="208"/>
    </location>
</feature>